<dbReference type="InterPro" id="IPR000719">
    <property type="entry name" value="Prot_kinase_dom"/>
</dbReference>
<dbReference type="OrthoDB" id="4062651at2759"/>
<dbReference type="PROSITE" id="PS50011">
    <property type="entry name" value="PROTEIN_KINASE_DOM"/>
    <property type="match status" value="1"/>
</dbReference>
<reference evidence="6" key="1">
    <citation type="submission" date="2021-01" db="EMBL/GenBank/DDBJ databases">
        <authorList>
            <consortium name="Genoscope - CEA"/>
            <person name="William W."/>
        </authorList>
    </citation>
    <scope>NUCLEOTIDE SEQUENCE</scope>
</reference>
<feature type="compositionally biased region" description="Polar residues" evidence="4">
    <location>
        <begin position="681"/>
        <end position="700"/>
    </location>
</feature>
<accession>A0A8S1XYA1</accession>
<dbReference type="InterPro" id="IPR017441">
    <property type="entry name" value="Protein_kinase_ATP_BS"/>
</dbReference>
<dbReference type="GO" id="GO:0000387">
    <property type="term" value="P:spliceosomal snRNP assembly"/>
    <property type="evidence" value="ECO:0007669"/>
    <property type="project" value="InterPro"/>
</dbReference>
<dbReference type="SMART" id="SM00220">
    <property type="entry name" value="S_TKc"/>
    <property type="match status" value="1"/>
</dbReference>
<dbReference type="InterPro" id="IPR008271">
    <property type="entry name" value="Ser/Thr_kinase_AS"/>
</dbReference>
<evidence type="ECO:0000313" key="6">
    <source>
        <dbReference type="EMBL" id="CAD8205388.1"/>
    </source>
</evidence>
<feature type="region of interest" description="Disordered" evidence="4">
    <location>
        <begin position="656"/>
        <end position="707"/>
    </location>
</feature>
<feature type="compositionally biased region" description="Low complexity" evidence="4">
    <location>
        <begin position="656"/>
        <end position="680"/>
    </location>
</feature>
<dbReference type="Pfam" id="PF00069">
    <property type="entry name" value="Pkinase"/>
    <property type="match status" value="1"/>
</dbReference>
<feature type="domain" description="Protein kinase" evidence="5">
    <location>
        <begin position="331"/>
        <end position="592"/>
    </location>
</feature>
<dbReference type="EMBL" id="CAJJDO010000140">
    <property type="protein sequence ID" value="CAD8205388.1"/>
    <property type="molecule type" value="Genomic_DNA"/>
</dbReference>
<dbReference type="PROSITE" id="PS00108">
    <property type="entry name" value="PROTEIN_KINASE_ST"/>
    <property type="match status" value="1"/>
</dbReference>
<keyword evidence="1 3" id="KW-0547">Nucleotide-binding</keyword>
<evidence type="ECO:0000313" key="7">
    <source>
        <dbReference type="Proteomes" id="UP000689195"/>
    </source>
</evidence>
<comment type="caution">
    <text evidence="6">The sequence shown here is derived from an EMBL/GenBank/DDBJ whole genome shotgun (WGS) entry which is preliminary data.</text>
</comment>
<gene>
    <name evidence="6" type="ORF">PPENT_87.1.T1400127</name>
</gene>
<protein>
    <recommendedName>
        <fullName evidence="5">Protein kinase domain-containing protein</fullName>
    </recommendedName>
</protein>
<evidence type="ECO:0000256" key="4">
    <source>
        <dbReference type="SAM" id="MobiDB-lite"/>
    </source>
</evidence>
<dbReference type="FunFam" id="3.30.200.20:FF:000042">
    <property type="entry name" value="Aurora kinase A"/>
    <property type="match status" value="1"/>
</dbReference>
<proteinExistence type="predicted"/>
<dbReference type="PROSITE" id="PS00107">
    <property type="entry name" value="PROTEIN_KINASE_ATP"/>
    <property type="match status" value="1"/>
</dbReference>
<keyword evidence="7" id="KW-1185">Reference proteome</keyword>
<evidence type="ECO:0000256" key="3">
    <source>
        <dbReference type="PROSITE-ProRule" id="PRU10141"/>
    </source>
</evidence>
<dbReference type="GO" id="GO:0004672">
    <property type="term" value="F:protein kinase activity"/>
    <property type="evidence" value="ECO:0007669"/>
    <property type="project" value="InterPro"/>
</dbReference>
<evidence type="ECO:0000256" key="1">
    <source>
        <dbReference type="ARBA" id="ARBA00022741"/>
    </source>
</evidence>
<dbReference type="InterPro" id="IPR035426">
    <property type="entry name" value="Gemin2/Brr1"/>
</dbReference>
<feature type="binding site" evidence="3">
    <location>
        <position position="360"/>
    </location>
    <ligand>
        <name>ATP</name>
        <dbReference type="ChEBI" id="CHEBI:30616"/>
    </ligand>
</feature>
<keyword evidence="2 3" id="KW-0067">ATP-binding</keyword>
<dbReference type="AlphaFoldDB" id="A0A8S1XYA1"/>
<name>A0A8S1XYA1_9CILI</name>
<organism evidence="6 7">
    <name type="scientific">Paramecium pentaurelia</name>
    <dbReference type="NCBI Taxonomy" id="43138"/>
    <lineage>
        <taxon>Eukaryota</taxon>
        <taxon>Sar</taxon>
        <taxon>Alveolata</taxon>
        <taxon>Ciliophora</taxon>
        <taxon>Intramacronucleata</taxon>
        <taxon>Oligohymenophorea</taxon>
        <taxon>Peniculida</taxon>
        <taxon>Parameciidae</taxon>
        <taxon>Paramecium</taxon>
    </lineage>
</organism>
<dbReference type="Proteomes" id="UP000689195">
    <property type="component" value="Unassembled WGS sequence"/>
</dbReference>
<evidence type="ECO:0000259" key="5">
    <source>
        <dbReference type="PROSITE" id="PS50011"/>
    </source>
</evidence>
<dbReference type="FunFam" id="1.10.510.10:FF:000945">
    <property type="entry name" value="Uncharacterized protein"/>
    <property type="match status" value="1"/>
</dbReference>
<evidence type="ECO:0000256" key="2">
    <source>
        <dbReference type="ARBA" id="ARBA00022840"/>
    </source>
</evidence>
<sequence length="768" mass="89502">MSEEFISQDDSKSYNSDYPVFDIDQMSVNSDNQKAIQYLQSVRDEAKQAPKCTYYQEGEDFQFKQTDPKYLIQPKGFQLNGKWTMNSLWQEDVIEQYFSFKKNIEQFRKLEQNSYQLLNYNLEQEEQIISCLKMKCQFKELSKDIIPTLFTFYALDYEMASKIIKWFSLTQKFNYNQCLWIYCALTQLEDPLNSDTLADINKVLQNCYFAENGMTILHKIKHIWSKFQLSVYENDSIIFESVCHKISRKRKQLKPISIQLGQEQMYLFKNKNPHGMLQLTVVIMSTYKTDYGMALRLLRNGQYVDIITQDINILKQLLQLKCLQTTFHDEFSVSKLIGKGSFAKVYLAAKKSSGIQYAIKAFNKEFMLEQFKGMESLENEIKVMRRLNQENLVHLHEAYETQNSIYFVLDLLQGGELLTRAKTNPFSSECLQQLMYNFIKALVHIHSKKCIHRDLKPENLLLKTKESSTDVVIADFGLATFLNEQIIFKRCGTPGFVAPEILIYKEDDPFYDDKCDIFSAGVIFYILLTGKQPFQGSDYKVILRSNKNCEINFNLKQIQQSSQKLEDLLRKMLQQNPKDRPNAETCLQHPYFKEIFNKKDLIEIYENLIEYEIENQHRFQKKGSFDSQIGSMELISRSPILNGRIDTIGSLSNGSVLGSSSRLEKPQPQQQQQQSKFSQFCQNMKNVQQDSNSNSQASPQNKRKDSQDLHKFALKNSYQKKQLSKDDDYVNEESANLEDAIQKLNSQTPKIGIFKKSASCKVPKTIQE</sequence>
<dbReference type="PANTHER" id="PTHR24347">
    <property type="entry name" value="SERINE/THREONINE-PROTEIN KINASE"/>
    <property type="match status" value="1"/>
</dbReference>
<dbReference type="Pfam" id="PF04938">
    <property type="entry name" value="SIP1"/>
    <property type="match status" value="1"/>
</dbReference>
<dbReference type="GO" id="GO:0005524">
    <property type="term" value="F:ATP binding"/>
    <property type="evidence" value="ECO:0007669"/>
    <property type="project" value="UniProtKB-UniRule"/>
</dbReference>